<dbReference type="InterPro" id="IPR050245">
    <property type="entry name" value="PrsA_foldase"/>
</dbReference>
<evidence type="ECO:0000259" key="14">
    <source>
        <dbReference type="PROSITE" id="PS50198"/>
    </source>
</evidence>
<dbReference type="Gene3D" id="3.10.50.40">
    <property type="match status" value="1"/>
</dbReference>
<evidence type="ECO:0000256" key="9">
    <source>
        <dbReference type="ARBA" id="ARBA00023235"/>
    </source>
</evidence>
<evidence type="ECO:0000256" key="8">
    <source>
        <dbReference type="ARBA" id="ARBA00023139"/>
    </source>
</evidence>
<keyword evidence="8 11" id="KW-0564">Palmitate</keyword>
<dbReference type="InterPro" id="IPR027304">
    <property type="entry name" value="Trigger_fact/SurA_dom_sf"/>
</dbReference>
<sequence length="288" mass="32841">MKKLTIGLVSLATVFTLAACSNDNSEVVVETNAGDITKEEFYEELKDRYGAQVLEEMVMTKVLEGKYEVTDEDVESEIEFMKDTYGDSYDLIVQQNFGDEESLRQLIRTSLLREQAALEDVEITDEEIKERYERSKYEFDAQHILVEDLETAEEVKQKLDDGEDFAELAKEYSVDSSAESGGDLGTFSAGKMVKEFEDAVYSMEPGDISDPVESEFGFHIIKVNDKREVEEDIGEFEDVKEELRRQLASEKVDMAKLQEKIDQMVQEADINIKIKEFKDLFTADQAQG</sequence>
<dbReference type="PROSITE" id="PS50198">
    <property type="entry name" value="PPIC_PPIASE_2"/>
    <property type="match status" value="1"/>
</dbReference>
<dbReference type="EC" id="5.2.1.8" evidence="11"/>
<dbReference type="SUPFAM" id="SSF54534">
    <property type="entry name" value="FKBP-like"/>
    <property type="match status" value="1"/>
</dbReference>
<protein>
    <recommendedName>
        <fullName evidence="11">Foldase protein PrsA</fullName>
        <ecNumber evidence="11">5.2.1.8</ecNumber>
    </recommendedName>
</protein>
<evidence type="ECO:0000256" key="1">
    <source>
        <dbReference type="ARBA" id="ARBA00000971"/>
    </source>
</evidence>
<evidence type="ECO:0000256" key="13">
    <source>
        <dbReference type="SAM" id="SignalP"/>
    </source>
</evidence>
<evidence type="ECO:0000256" key="2">
    <source>
        <dbReference type="ARBA" id="ARBA00004193"/>
    </source>
</evidence>
<keyword evidence="16" id="KW-1185">Reference proteome</keyword>
<keyword evidence="4 11" id="KW-1003">Cell membrane</keyword>
<evidence type="ECO:0000256" key="12">
    <source>
        <dbReference type="SAM" id="Coils"/>
    </source>
</evidence>
<evidence type="ECO:0000256" key="3">
    <source>
        <dbReference type="ARBA" id="ARBA00006071"/>
    </source>
</evidence>
<dbReference type="InterPro" id="IPR046357">
    <property type="entry name" value="PPIase_dom_sf"/>
</dbReference>
<evidence type="ECO:0000313" key="16">
    <source>
        <dbReference type="Proteomes" id="UP000602050"/>
    </source>
</evidence>
<feature type="domain" description="PpiC" evidence="14">
    <location>
        <begin position="136"/>
        <end position="225"/>
    </location>
</feature>
<reference evidence="15" key="1">
    <citation type="journal article" date="2014" name="Int. J. Syst. Evol. Microbiol.">
        <title>Complete genome sequence of Corynebacterium casei LMG S-19264T (=DSM 44701T), isolated from a smear-ripened cheese.</title>
        <authorList>
            <consortium name="US DOE Joint Genome Institute (JGI-PGF)"/>
            <person name="Walter F."/>
            <person name="Albersmeier A."/>
            <person name="Kalinowski J."/>
            <person name="Ruckert C."/>
        </authorList>
    </citation>
    <scope>NUCLEOTIDE SEQUENCE</scope>
    <source>
        <strain evidence="15">CGMCC 1.12360</strain>
    </source>
</reference>
<feature type="coiled-coil region" evidence="12">
    <location>
        <begin position="226"/>
        <end position="267"/>
    </location>
</feature>
<evidence type="ECO:0000313" key="15">
    <source>
        <dbReference type="EMBL" id="GGH73269.1"/>
    </source>
</evidence>
<dbReference type="InterPro" id="IPR037041">
    <property type="entry name" value="Trigger_fac_C_sf"/>
</dbReference>
<proteinExistence type="inferred from homology"/>
<keyword evidence="7 11" id="KW-0472">Membrane</keyword>
<evidence type="ECO:0000256" key="10">
    <source>
        <dbReference type="ARBA" id="ARBA00023288"/>
    </source>
</evidence>
<organism evidence="15 16">
    <name type="scientific">Compostibacillus humi</name>
    <dbReference type="NCBI Taxonomy" id="1245525"/>
    <lineage>
        <taxon>Bacteria</taxon>
        <taxon>Bacillati</taxon>
        <taxon>Bacillota</taxon>
        <taxon>Bacilli</taxon>
        <taxon>Bacillales</taxon>
        <taxon>Bacillaceae</taxon>
        <taxon>Compostibacillus</taxon>
    </lineage>
</organism>
<dbReference type="HAMAP" id="MF_01145">
    <property type="entry name" value="Foldase_PrsA"/>
    <property type="match status" value="1"/>
</dbReference>
<dbReference type="GO" id="GO:0015031">
    <property type="term" value="P:protein transport"/>
    <property type="evidence" value="ECO:0007669"/>
    <property type="project" value="InterPro"/>
</dbReference>
<dbReference type="PROSITE" id="PS51257">
    <property type="entry name" value="PROKAR_LIPOPROTEIN"/>
    <property type="match status" value="1"/>
</dbReference>
<keyword evidence="6 11" id="KW-0697">Rotamase</keyword>
<dbReference type="Gene3D" id="1.10.3120.10">
    <property type="entry name" value="Trigger factor, C-terminal domain"/>
    <property type="match status" value="1"/>
</dbReference>
<dbReference type="PANTHER" id="PTHR47245:SF1">
    <property type="entry name" value="FOLDASE PROTEIN PRSA"/>
    <property type="match status" value="1"/>
</dbReference>
<comment type="similarity">
    <text evidence="3 11">Belongs to the PrsA family.</text>
</comment>
<comment type="catalytic activity">
    <reaction evidence="1 11">
        <text>[protein]-peptidylproline (omega=180) = [protein]-peptidylproline (omega=0)</text>
        <dbReference type="Rhea" id="RHEA:16237"/>
        <dbReference type="Rhea" id="RHEA-COMP:10747"/>
        <dbReference type="Rhea" id="RHEA-COMP:10748"/>
        <dbReference type="ChEBI" id="CHEBI:83833"/>
        <dbReference type="ChEBI" id="CHEBI:83834"/>
        <dbReference type="EC" id="5.2.1.8"/>
    </reaction>
</comment>
<evidence type="ECO:0000256" key="6">
    <source>
        <dbReference type="ARBA" id="ARBA00023110"/>
    </source>
</evidence>
<comment type="function">
    <text evidence="11">Plays a major role in protein secretion by helping the post-translocational extracellular folding of several secreted proteins.</text>
</comment>
<dbReference type="EMBL" id="BMEV01000014">
    <property type="protein sequence ID" value="GGH73269.1"/>
    <property type="molecule type" value="Genomic_DNA"/>
</dbReference>
<dbReference type="InterPro" id="IPR023058">
    <property type="entry name" value="PPIase_PpiC_CS"/>
</dbReference>
<feature type="signal peptide" evidence="13">
    <location>
        <begin position="1"/>
        <end position="18"/>
    </location>
</feature>
<dbReference type="InterPro" id="IPR000297">
    <property type="entry name" value="PPIase_PpiC"/>
</dbReference>
<dbReference type="Pfam" id="PF13616">
    <property type="entry name" value="Rotamase_3"/>
    <property type="match status" value="1"/>
</dbReference>
<dbReference type="Proteomes" id="UP000602050">
    <property type="component" value="Unassembled WGS sequence"/>
</dbReference>
<comment type="caution">
    <text evidence="15">The sequence shown here is derived from an EMBL/GenBank/DDBJ whole genome shotgun (WGS) entry which is preliminary data.</text>
</comment>
<keyword evidence="5 11" id="KW-0732">Signal</keyword>
<keyword evidence="9 11" id="KW-0413">Isomerase</keyword>
<accession>A0A8J2ZS58</accession>
<dbReference type="PANTHER" id="PTHR47245">
    <property type="entry name" value="PEPTIDYLPROLYL ISOMERASE"/>
    <property type="match status" value="1"/>
</dbReference>
<evidence type="ECO:0000256" key="4">
    <source>
        <dbReference type="ARBA" id="ARBA00022475"/>
    </source>
</evidence>
<comment type="subcellular location">
    <subcellularLocation>
        <location evidence="2 11">Cell membrane</location>
        <topology evidence="2 11">Lipid-anchor</topology>
    </subcellularLocation>
</comment>
<evidence type="ECO:0000256" key="11">
    <source>
        <dbReference type="HAMAP-Rule" id="MF_01145"/>
    </source>
</evidence>
<dbReference type="PROSITE" id="PS01096">
    <property type="entry name" value="PPIC_PPIASE_1"/>
    <property type="match status" value="1"/>
</dbReference>
<name>A0A8J2ZS58_9BACI</name>
<dbReference type="GO" id="GO:0003755">
    <property type="term" value="F:peptidyl-prolyl cis-trans isomerase activity"/>
    <property type="evidence" value="ECO:0007669"/>
    <property type="project" value="UniProtKB-UniRule"/>
</dbReference>
<dbReference type="GO" id="GO:0006457">
    <property type="term" value="P:protein folding"/>
    <property type="evidence" value="ECO:0007669"/>
    <property type="project" value="UniProtKB-UniRule"/>
</dbReference>
<gene>
    <name evidence="15" type="primary">prsA1</name>
    <name evidence="11" type="synonym">prsA</name>
    <name evidence="15" type="ORF">GCM10010978_10990</name>
</gene>
<dbReference type="RefSeq" id="WP_188391378.1">
    <property type="nucleotide sequence ID" value="NZ_BMEV01000014.1"/>
</dbReference>
<keyword evidence="12" id="KW-0175">Coiled coil</keyword>
<keyword evidence="10 11" id="KW-0449">Lipoprotein</keyword>
<evidence type="ECO:0000256" key="5">
    <source>
        <dbReference type="ARBA" id="ARBA00022729"/>
    </source>
</evidence>
<feature type="chain" id="PRO_5039028892" description="Foldase protein PrsA" evidence="13">
    <location>
        <begin position="19"/>
        <end position="288"/>
    </location>
</feature>
<evidence type="ECO:0000256" key="7">
    <source>
        <dbReference type="ARBA" id="ARBA00023136"/>
    </source>
</evidence>
<dbReference type="AlphaFoldDB" id="A0A8J2ZS58"/>
<reference evidence="15" key="2">
    <citation type="submission" date="2020-09" db="EMBL/GenBank/DDBJ databases">
        <authorList>
            <person name="Sun Q."/>
            <person name="Zhou Y."/>
        </authorList>
    </citation>
    <scope>NUCLEOTIDE SEQUENCE</scope>
    <source>
        <strain evidence="15">CGMCC 1.12360</strain>
    </source>
</reference>
<dbReference type="SUPFAM" id="SSF109998">
    <property type="entry name" value="Triger factor/SurA peptide-binding domain-like"/>
    <property type="match status" value="1"/>
</dbReference>
<dbReference type="InterPro" id="IPR023059">
    <property type="entry name" value="Foldase_PrsA"/>
</dbReference>
<dbReference type="GO" id="GO:0005886">
    <property type="term" value="C:plasma membrane"/>
    <property type="evidence" value="ECO:0007669"/>
    <property type="project" value="UniProtKB-SubCell"/>
</dbReference>